<evidence type="ECO:0000259" key="2">
    <source>
        <dbReference type="PROSITE" id="PS50043"/>
    </source>
</evidence>
<sequence length="204" mass="23196">MTRILLNIKNIYFRFAIMKLIEDLIIEHENITYDFNYNIKNISTADIIFTEMVVGEFSLCHDTLNNRSDAARIFIIHSQKGPVVKNPLPNCIKGSVFIYEKDLPGNIKKTMAKALDVSSIKTTDESASCGLRRCLDCQCNSVTAIQLKILYATSIGLNTSDIAKKLSMNYKTVFSHKRNVMTKFNLANKQELQKFANLFGQKKK</sequence>
<gene>
    <name evidence="3" type="ORF">CFY86_11325</name>
</gene>
<dbReference type="Proteomes" id="UP000229713">
    <property type="component" value="Unassembled WGS sequence"/>
</dbReference>
<dbReference type="InterPro" id="IPR036388">
    <property type="entry name" value="WH-like_DNA-bd_sf"/>
</dbReference>
<dbReference type="SMART" id="SM00421">
    <property type="entry name" value="HTH_LUXR"/>
    <property type="match status" value="1"/>
</dbReference>
<name>A0A855EZD9_RAOOR</name>
<dbReference type="SUPFAM" id="SSF46894">
    <property type="entry name" value="C-terminal effector domain of the bipartite response regulators"/>
    <property type="match status" value="1"/>
</dbReference>
<reference evidence="3 4" key="1">
    <citation type="submission" date="2017-07" db="EMBL/GenBank/DDBJ databases">
        <title>Raoultella ornithinolytica strain HH3 draft genome.</title>
        <authorList>
            <person name="Duceppe M.-O."/>
            <person name="Huang H."/>
            <person name="Phipps-Todd B."/>
        </authorList>
    </citation>
    <scope>NUCLEOTIDE SEQUENCE [LARGE SCALE GENOMIC DNA]</scope>
    <source>
        <strain evidence="3 4">HH3</strain>
    </source>
</reference>
<dbReference type="GO" id="GO:0006355">
    <property type="term" value="P:regulation of DNA-templated transcription"/>
    <property type="evidence" value="ECO:0007669"/>
    <property type="project" value="InterPro"/>
</dbReference>
<feature type="domain" description="HTH luxR-type" evidence="2">
    <location>
        <begin position="135"/>
        <end position="200"/>
    </location>
</feature>
<organism evidence="3 4">
    <name type="scientific">Raoultella ornithinolytica</name>
    <name type="common">Klebsiella ornithinolytica</name>
    <dbReference type="NCBI Taxonomy" id="54291"/>
    <lineage>
        <taxon>Bacteria</taxon>
        <taxon>Pseudomonadati</taxon>
        <taxon>Pseudomonadota</taxon>
        <taxon>Gammaproteobacteria</taxon>
        <taxon>Enterobacterales</taxon>
        <taxon>Enterobacteriaceae</taxon>
        <taxon>Klebsiella/Raoultella group</taxon>
        <taxon>Raoultella</taxon>
    </lineage>
</organism>
<dbReference type="InterPro" id="IPR016032">
    <property type="entry name" value="Sig_transdc_resp-reg_C-effctor"/>
</dbReference>
<dbReference type="Pfam" id="PF00196">
    <property type="entry name" value="GerE"/>
    <property type="match status" value="1"/>
</dbReference>
<protein>
    <recommendedName>
        <fullName evidence="2">HTH luxR-type domain-containing protein</fullName>
    </recommendedName>
</protein>
<proteinExistence type="predicted"/>
<accession>A0A855EZD9</accession>
<dbReference type="InterPro" id="IPR000792">
    <property type="entry name" value="Tscrpt_reg_LuxR_C"/>
</dbReference>
<dbReference type="Gene3D" id="1.10.10.10">
    <property type="entry name" value="Winged helix-like DNA-binding domain superfamily/Winged helix DNA-binding domain"/>
    <property type="match status" value="1"/>
</dbReference>
<dbReference type="RefSeq" id="WP_077266758.1">
    <property type="nucleotide sequence ID" value="NZ_CP122398.1"/>
</dbReference>
<dbReference type="PROSITE" id="PS00622">
    <property type="entry name" value="HTH_LUXR_1"/>
    <property type="match status" value="1"/>
</dbReference>
<dbReference type="PRINTS" id="PR00038">
    <property type="entry name" value="HTHLUXR"/>
</dbReference>
<evidence type="ECO:0000313" key="4">
    <source>
        <dbReference type="Proteomes" id="UP000229713"/>
    </source>
</evidence>
<keyword evidence="1" id="KW-0238">DNA-binding</keyword>
<dbReference type="EMBL" id="NKYI01000018">
    <property type="protein sequence ID" value="PIK84281.1"/>
    <property type="molecule type" value="Genomic_DNA"/>
</dbReference>
<evidence type="ECO:0000313" key="3">
    <source>
        <dbReference type="EMBL" id="PIK84281.1"/>
    </source>
</evidence>
<dbReference type="AlphaFoldDB" id="A0A855EZD9"/>
<evidence type="ECO:0000256" key="1">
    <source>
        <dbReference type="ARBA" id="ARBA00023125"/>
    </source>
</evidence>
<comment type="caution">
    <text evidence="3">The sequence shown here is derived from an EMBL/GenBank/DDBJ whole genome shotgun (WGS) entry which is preliminary data.</text>
</comment>
<dbReference type="PROSITE" id="PS50043">
    <property type="entry name" value="HTH_LUXR_2"/>
    <property type="match status" value="1"/>
</dbReference>
<dbReference type="GO" id="GO:0003677">
    <property type="term" value="F:DNA binding"/>
    <property type="evidence" value="ECO:0007669"/>
    <property type="project" value="UniProtKB-KW"/>
</dbReference>